<organism evidence="6 7">
    <name type="scientific">Meinhardsimonia xiamenensis</name>
    <dbReference type="NCBI Taxonomy" id="990712"/>
    <lineage>
        <taxon>Bacteria</taxon>
        <taxon>Pseudomonadati</taxon>
        <taxon>Pseudomonadota</taxon>
        <taxon>Alphaproteobacteria</taxon>
        <taxon>Rhodobacterales</taxon>
        <taxon>Paracoccaceae</taxon>
        <taxon>Meinhardsimonia</taxon>
    </lineage>
</organism>
<accession>A0A1G9H7V0</accession>
<evidence type="ECO:0000313" key="7">
    <source>
        <dbReference type="Proteomes" id="UP000199328"/>
    </source>
</evidence>
<sequence length="393" mass="41970">MKPVVLRAAYVPLVDAAPLIVAEAMGFAAAEGLQLDLVAAPSWSAARDMLILGQVDAAHLLSPIPVAAALGLGGVRAELAAVSVLSVNGDVIGVSRRIEERLRADGFAFELNDALATARALARAAPGGRLRMGVPFPFSMHRILLDLWARATPLADIAFDIRTVPPPLMRRALADDEIDAFCVGEPWGSVAVESGVGALVLAGRAIWAFAPEKVLAMRRDRAEDPSGNTGALMRAIWAAGRWLSRPDSRDAAAELMARRALTDVPAELIERALSGQLTILQTGQQRHVPSFVEFHAGLATFPWRSQARFIADRLAILHGLDRAGARDAGARVFRTDLYRRHLGPMGIDLPGASEKVEGAITHPTPVASLRGGITLLPDRFFDGRIFDPALPVS</sequence>
<keyword evidence="5" id="KW-0472">Membrane</keyword>
<evidence type="ECO:0000256" key="5">
    <source>
        <dbReference type="ARBA" id="ARBA00023136"/>
    </source>
</evidence>
<evidence type="ECO:0000256" key="3">
    <source>
        <dbReference type="ARBA" id="ARBA00022475"/>
    </source>
</evidence>
<dbReference type="CDD" id="cd13553">
    <property type="entry name" value="PBP2_NrtA_CpmA_like"/>
    <property type="match status" value="1"/>
</dbReference>
<gene>
    <name evidence="6" type="ORF">SAMN05216257_11114</name>
</gene>
<keyword evidence="2" id="KW-0813">Transport</keyword>
<evidence type="ECO:0000313" key="6">
    <source>
        <dbReference type="EMBL" id="SDL08977.1"/>
    </source>
</evidence>
<keyword evidence="6" id="KW-0067">ATP-binding</keyword>
<dbReference type="GO" id="GO:0012505">
    <property type="term" value="C:endomembrane system"/>
    <property type="evidence" value="ECO:0007669"/>
    <property type="project" value="UniProtKB-SubCell"/>
</dbReference>
<dbReference type="PANTHER" id="PTHR30024">
    <property type="entry name" value="ALIPHATIC SULFONATES-BINDING PROTEIN-RELATED"/>
    <property type="match status" value="1"/>
</dbReference>
<dbReference type="RefSeq" id="WP_092501306.1">
    <property type="nucleotide sequence ID" value="NZ_FNFV01000011.1"/>
</dbReference>
<dbReference type="EMBL" id="FNFV01000011">
    <property type="protein sequence ID" value="SDL08977.1"/>
    <property type="molecule type" value="Genomic_DNA"/>
</dbReference>
<dbReference type="SUPFAM" id="SSF53850">
    <property type="entry name" value="Periplasmic binding protein-like II"/>
    <property type="match status" value="1"/>
</dbReference>
<dbReference type="InterPro" id="IPR044527">
    <property type="entry name" value="NrtA/CpmA_ABC-bd_dom"/>
</dbReference>
<evidence type="ECO:0000256" key="4">
    <source>
        <dbReference type="ARBA" id="ARBA00022519"/>
    </source>
</evidence>
<dbReference type="Gene3D" id="3.40.190.10">
    <property type="entry name" value="Periplasmic binding protein-like II"/>
    <property type="match status" value="2"/>
</dbReference>
<proteinExistence type="predicted"/>
<keyword evidence="7" id="KW-1185">Reference proteome</keyword>
<dbReference type="GO" id="GO:0005524">
    <property type="term" value="F:ATP binding"/>
    <property type="evidence" value="ECO:0007669"/>
    <property type="project" value="UniProtKB-KW"/>
</dbReference>
<dbReference type="Pfam" id="PF13379">
    <property type="entry name" value="NMT1_2"/>
    <property type="match status" value="1"/>
</dbReference>
<evidence type="ECO:0000256" key="2">
    <source>
        <dbReference type="ARBA" id="ARBA00022448"/>
    </source>
</evidence>
<name>A0A1G9H7V0_9RHOB</name>
<dbReference type="AlphaFoldDB" id="A0A1G9H7V0"/>
<keyword evidence="4" id="KW-0997">Cell inner membrane</keyword>
<dbReference type="PANTHER" id="PTHR30024:SF43">
    <property type="entry name" value="BLL4572 PROTEIN"/>
    <property type="match status" value="1"/>
</dbReference>
<comment type="subcellular location">
    <subcellularLocation>
        <location evidence="1">Endomembrane system</location>
    </subcellularLocation>
</comment>
<keyword evidence="3" id="KW-1003">Cell membrane</keyword>
<reference evidence="7" key="1">
    <citation type="submission" date="2016-10" db="EMBL/GenBank/DDBJ databases">
        <authorList>
            <person name="Varghese N."/>
            <person name="Submissions S."/>
        </authorList>
    </citation>
    <scope>NUCLEOTIDE SEQUENCE [LARGE SCALE GENOMIC DNA]</scope>
    <source>
        <strain evidence="7">CGMCC 1.10789</strain>
    </source>
</reference>
<dbReference type="STRING" id="990712.SAMN05216257_11114"/>
<protein>
    <submittedName>
        <fullName evidence="6">NitT/TauT family transport system ATP-binding protein</fullName>
    </submittedName>
</protein>
<keyword evidence="6" id="KW-0547">Nucleotide-binding</keyword>
<dbReference type="OrthoDB" id="570524at2"/>
<evidence type="ECO:0000256" key="1">
    <source>
        <dbReference type="ARBA" id="ARBA00004308"/>
    </source>
</evidence>
<dbReference type="Proteomes" id="UP000199328">
    <property type="component" value="Unassembled WGS sequence"/>
</dbReference>